<reference evidence="6" key="1">
    <citation type="journal article" date="2019" name="Int. J. Syst. Evol. Microbiol.">
        <title>The Global Catalogue of Microorganisms (GCM) 10K type strain sequencing project: providing services to taxonomists for standard genome sequencing and annotation.</title>
        <authorList>
            <consortium name="The Broad Institute Genomics Platform"/>
            <consortium name="The Broad Institute Genome Sequencing Center for Infectious Disease"/>
            <person name="Wu L."/>
            <person name="Ma J."/>
        </authorList>
    </citation>
    <scope>NUCLEOTIDE SEQUENCE [LARGE SCALE GENOMIC DNA]</scope>
    <source>
        <strain evidence="6">JCM 9373</strain>
    </source>
</reference>
<evidence type="ECO:0000313" key="5">
    <source>
        <dbReference type="EMBL" id="GAA3145320.1"/>
    </source>
</evidence>
<sequence>MTPLLTAPERRAARRTVSVLAADGMSVFELGCVVEIFGIPRPELDVPWYELAVCAETPGVELRVVGGFGLRAEHGLDVLAGADTVIVPGVPDVRDEVPRALVAALRSAHGRGARMVSICSGAFALAAAGLLDGREATTHWKYAELLQRRFPRVRVDPDVLYVDGGDVLTSAGSAAGLDLLIHLVRSDHGPGVANAVARRLVVPPHRDGGQAQFVRAAVAPVEGDDAVAAAMAWALEHLAGPITVAALAKAAHMSERTFLRRFAERTGTSPIRWVVSQRIAASLPLLESTSAPVEEIAAAVGFDSPATFRHHFTRAMRTSPSAYRRTFAA</sequence>
<keyword evidence="3" id="KW-0804">Transcription</keyword>
<dbReference type="CDD" id="cd03137">
    <property type="entry name" value="GATase1_AraC_1"/>
    <property type="match status" value="1"/>
</dbReference>
<dbReference type="InterPro" id="IPR018062">
    <property type="entry name" value="HTH_AraC-typ_CS"/>
</dbReference>
<accession>A0ABP6NE93</accession>
<evidence type="ECO:0000256" key="1">
    <source>
        <dbReference type="ARBA" id="ARBA00023015"/>
    </source>
</evidence>
<keyword evidence="6" id="KW-1185">Reference proteome</keyword>
<evidence type="ECO:0000256" key="3">
    <source>
        <dbReference type="ARBA" id="ARBA00023163"/>
    </source>
</evidence>
<dbReference type="EMBL" id="BAAAUT010000032">
    <property type="protein sequence ID" value="GAA3145320.1"/>
    <property type="molecule type" value="Genomic_DNA"/>
</dbReference>
<dbReference type="RefSeq" id="WP_344861777.1">
    <property type="nucleotide sequence ID" value="NZ_BAAAUT010000032.1"/>
</dbReference>
<dbReference type="SMART" id="SM00342">
    <property type="entry name" value="HTH_ARAC"/>
    <property type="match status" value="1"/>
</dbReference>
<evidence type="ECO:0000313" key="6">
    <source>
        <dbReference type="Proteomes" id="UP001500320"/>
    </source>
</evidence>
<evidence type="ECO:0000259" key="4">
    <source>
        <dbReference type="PROSITE" id="PS01124"/>
    </source>
</evidence>
<dbReference type="InterPro" id="IPR029062">
    <property type="entry name" value="Class_I_gatase-like"/>
</dbReference>
<dbReference type="Proteomes" id="UP001500320">
    <property type="component" value="Unassembled WGS sequence"/>
</dbReference>
<dbReference type="PANTHER" id="PTHR43130">
    <property type="entry name" value="ARAC-FAMILY TRANSCRIPTIONAL REGULATOR"/>
    <property type="match status" value="1"/>
</dbReference>
<evidence type="ECO:0000256" key="2">
    <source>
        <dbReference type="ARBA" id="ARBA00023125"/>
    </source>
</evidence>
<dbReference type="SUPFAM" id="SSF52317">
    <property type="entry name" value="Class I glutamine amidotransferase-like"/>
    <property type="match status" value="1"/>
</dbReference>
<organism evidence="5 6">
    <name type="scientific">Planomonospora alba</name>
    <dbReference type="NCBI Taxonomy" id="161354"/>
    <lineage>
        <taxon>Bacteria</taxon>
        <taxon>Bacillati</taxon>
        <taxon>Actinomycetota</taxon>
        <taxon>Actinomycetes</taxon>
        <taxon>Streptosporangiales</taxon>
        <taxon>Streptosporangiaceae</taxon>
        <taxon>Planomonospora</taxon>
    </lineage>
</organism>
<dbReference type="Gene3D" id="1.10.10.60">
    <property type="entry name" value="Homeodomain-like"/>
    <property type="match status" value="1"/>
</dbReference>
<feature type="domain" description="HTH araC/xylS-type" evidence="4">
    <location>
        <begin position="228"/>
        <end position="326"/>
    </location>
</feature>
<dbReference type="InterPro" id="IPR002818">
    <property type="entry name" value="DJ-1/PfpI"/>
</dbReference>
<proteinExistence type="predicted"/>
<dbReference type="Pfam" id="PF01965">
    <property type="entry name" value="DJ-1_PfpI"/>
    <property type="match status" value="1"/>
</dbReference>
<dbReference type="PROSITE" id="PS01124">
    <property type="entry name" value="HTH_ARAC_FAMILY_2"/>
    <property type="match status" value="1"/>
</dbReference>
<keyword evidence="2" id="KW-0238">DNA-binding</keyword>
<dbReference type="Pfam" id="PF12833">
    <property type="entry name" value="HTH_18"/>
    <property type="match status" value="1"/>
</dbReference>
<dbReference type="Gene3D" id="3.40.50.880">
    <property type="match status" value="1"/>
</dbReference>
<dbReference type="InterPro" id="IPR009057">
    <property type="entry name" value="Homeodomain-like_sf"/>
</dbReference>
<dbReference type="PANTHER" id="PTHR43130:SF3">
    <property type="entry name" value="HTH-TYPE TRANSCRIPTIONAL REGULATOR RV1931C"/>
    <property type="match status" value="1"/>
</dbReference>
<gene>
    <name evidence="5" type="primary">ftrA</name>
    <name evidence="5" type="ORF">GCM10010466_40470</name>
</gene>
<dbReference type="PROSITE" id="PS00041">
    <property type="entry name" value="HTH_ARAC_FAMILY_1"/>
    <property type="match status" value="1"/>
</dbReference>
<comment type="caution">
    <text evidence="5">The sequence shown here is derived from an EMBL/GenBank/DDBJ whole genome shotgun (WGS) entry which is preliminary data.</text>
</comment>
<protein>
    <submittedName>
        <fullName evidence="5">Transcriptional regulator FtrA</fullName>
    </submittedName>
</protein>
<dbReference type="InterPro" id="IPR018060">
    <property type="entry name" value="HTH_AraC"/>
</dbReference>
<dbReference type="InterPro" id="IPR052158">
    <property type="entry name" value="INH-QAR"/>
</dbReference>
<dbReference type="NCBIfam" id="NF006902">
    <property type="entry name" value="PRK09393.1"/>
    <property type="match status" value="1"/>
</dbReference>
<name>A0ABP6NE93_9ACTN</name>
<keyword evidence="1" id="KW-0805">Transcription regulation</keyword>
<dbReference type="SUPFAM" id="SSF46689">
    <property type="entry name" value="Homeodomain-like"/>
    <property type="match status" value="2"/>
</dbReference>